<feature type="chain" id="PRO_5043416194" evidence="2">
    <location>
        <begin position="28"/>
        <end position="172"/>
    </location>
</feature>
<dbReference type="AlphaFoldDB" id="A0AAV2RHK9"/>
<dbReference type="EMBL" id="CAXKWB010024171">
    <property type="protein sequence ID" value="CAL4126120.1"/>
    <property type="molecule type" value="Genomic_DNA"/>
</dbReference>
<evidence type="ECO:0000256" key="2">
    <source>
        <dbReference type="SAM" id="SignalP"/>
    </source>
</evidence>
<evidence type="ECO:0000256" key="1">
    <source>
        <dbReference type="SAM" id="MobiDB-lite"/>
    </source>
</evidence>
<keyword evidence="2" id="KW-0732">Signal</keyword>
<feature type="region of interest" description="Disordered" evidence="1">
    <location>
        <begin position="33"/>
        <end position="52"/>
    </location>
</feature>
<feature type="region of interest" description="Disordered" evidence="1">
    <location>
        <begin position="87"/>
        <end position="112"/>
    </location>
</feature>
<evidence type="ECO:0000313" key="4">
    <source>
        <dbReference type="Proteomes" id="UP001497623"/>
    </source>
</evidence>
<gene>
    <name evidence="3" type="ORF">MNOR_LOCUS25385</name>
</gene>
<proteinExistence type="predicted"/>
<keyword evidence="4" id="KW-1185">Reference proteome</keyword>
<evidence type="ECO:0000313" key="3">
    <source>
        <dbReference type="EMBL" id="CAL4126120.1"/>
    </source>
</evidence>
<reference evidence="3 4" key="1">
    <citation type="submission" date="2024-05" db="EMBL/GenBank/DDBJ databases">
        <authorList>
            <person name="Wallberg A."/>
        </authorList>
    </citation>
    <scope>NUCLEOTIDE SEQUENCE [LARGE SCALE GENOMIC DNA]</scope>
</reference>
<comment type="caution">
    <text evidence="3">The sequence shown here is derived from an EMBL/GenBank/DDBJ whole genome shotgun (WGS) entry which is preliminary data.</text>
</comment>
<organism evidence="3 4">
    <name type="scientific">Meganyctiphanes norvegica</name>
    <name type="common">Northern krill</name>
    <name type="synonym">Thysanopoda norvegica</name>
    <dbReference type="NCBI Taxonomy" id="48144"/>
    <lineage>
        <taxon>Eukaryota</taxon>
        <taxon>Metazoa</taxon>
        <taxon>Ecdysozoa</taxon>
        <taxon>Arthropoda</taxon>
        <taxon>Crustacea</taxon>
        <taxon>Multicrustacea</taxon>
        <taxon>Malacostraca</taxon>
        <taxon>Eumalacostraca</taxon>
        <taxon>Eucarida</taxon>
        <taxon>Euphausiacea</taxon>
        <taxon>Euphausiidae</taxon>
        <taxon>Meganyctiphanes</taxon>
    </lineage>
</organism>
<sequence length="172" mass="18286">MCQAGYSSGCLLGVLLLLLHLLLLTAARPVAGIKAPGDQPLPRPRISQDLPSAGTGLPWGVTRARGPLAQPGARHLSYLAPSLVPGGSAAGPLDSRPTRHPGAGSSSSRLTTTALDPSLVVRNTRSSPTDIKKKFQQHHLVRYQLYSENAKKFLQLLIDGTVKTTSQPRNPF</sequence>
<accession>A0AAV2RHK9</accession>
<name>A0AAV2RHK9_MEGNR</name>
<dbReference type="Proteomes" id="UP001497623">
    <property type="component" value="Unassembled WGS sequence"/>
</dbReference>
<feature type="signal peptide" evidence="2">
    <location>
        <begin position="1"/>
        <end position="27"/>
    </location>
</feature>
<feature type="non-terminal residue" evidence="3">
    <location>
        <position position="172"/>
    </location>
</feature>
<protein>
    <submittedName>
        <fullName evidence="3">Uncharacterized protein</fullName>
    </submittedName>
</protein>